<evidence type="ECO:0000313" key="2">
    <source>
        <dbReference type="Proteomes" id="UP000612680"/>
    </source>
</evidence>
<proteinExistence type="predicted"/>
<dbReference type="EMBL" id="CP056775">
    <property type="protein sequence ID" value="QRR00831.1"/>
    <property type="molecule type" value="Genomic_DNA"/>
</dbReference>
<gene>
    <name evidence="1" type="ORF">HWI92_07865</name>
</gene>
<dbReference type="Proteomes" id="UP000612680">
    <property type="component" value="Chromosome"/>
</dbReference>
<sequence length="142" mass="16067">MKPEQYLHVSRSLTCLIITLCIVTACSRKLTFSKSAIVPAAQGYVKVKKDKNKNYAVNLDVRHLSPPDRLVEARNVYVVWADTKDNGIRNMGRLNSSRGLFSKKLKSDLQTVTIFEPKNFFITAEKEADISYPEGQVVMTTR</sequence>
<name>A0ABX7I773_9BACT</name>
<dbReference type="PROSITE" id="PS51257">
    <property type="entry name" value="PROKAR_LIPOPROTEIN"/>
    <property type="match status" value="1"/>
</dbReference>
<accession>A0ABX7I773</accession>
<evidence type="ECO:0008006" key="3">
    <source>
        <dbReference type="Google" id="ProtNLM"/>
    </source>
</evidence>
<keyword evidence="2" id="KW-1185">Reference proteome</keyword>
<evidence type="ECO:0000313" key="1">
    <source>
        <dbReference type="EMBL" id="QRR00831.1"/>
    </source>
</evidence>
<organism evidence="1 2">
    <name type="scientific">Dyadobacter sandarakinus</name>
    <dbReference type="NCBI Taxonomy" id="2747268"/>
    <lineage>
        <taxon>Bacteria</taxon>
        <taxon>Pseudomonadati</taxon>
        <taxon>Bacteroidota</taxon>
        <taxon>Cytophagia</taxon>
        <taxon>Cytophagales</taxon>
        <taxon>Spirosomataceae</taxon>
        <taxon>Dyadobacter</taxon>
    </lineage>
</organism>
<reference evidence="1 2" key="1">
    <citation type="submission" date="2020-06" db="EMBL/GenBank/DDBJ databases">
        <title>Dyadobacter sandarakinus sp. nov., isolated from the soil of the Arctic Yellow River Station.</title>
        <authorList>
            <person name="Zhang Y."/>
            <person name="Peng F."/>
        </authorList>
    </citation>
    <scope>NUCLEOTIDE SEQUENCE [LARGE SCALE GENOMIC DNA]</scope>
    <source>
        <strain evidence="1 2">Q3-56</strain>
    </source>
</reference>
<dbReference type="RefSeq" id="WP_204662456.1">
    <property type="nucleotide sequence ID" value="NZ_CP056775.1"/>
</dbReference>
<protein>
    <recommendedName>
        <fullName evidence="3">Gliding motility-associated lipoprotein GldH</fullName>
    </recommendedName>
</protein>